<dbReference type="PANTHER" id="PTHR43881:SF1">
    <property type="entry name" value="GAMMA-GLUTAMYLTRANSPEPTIDASE (AFU_ORTHOLOGUE AFUA_4G13580)"/>
    <property type="match status" value="1"/>
</dbReference>
<dbReference type="Gene3D" id="3.60.20.40">
    <property type="match status" value="1"/>
</dbReference>
<dbReference type="InterPro" id="IPR043137">
    <property type="entry name" value="GGT_ssub_C"/>
</dbReference>
<evidence type="ECO:0000313" key="2">
    <source>
        <dbReference type="Proteomes" id="UP000466517"/>
    </source>
</evidence>
<sequence>MTTSTAALATPHALATEAGLQAYRDGGNAIDAAITAAAVLTVVYPHNVALGGDLIALIRTPDGAVRCLNASGWAGAAVDAAGLRARHGDRLPARGAHAVTVPGGVRGWETLRTLGSRLSWADTLRAAEEVARAGAPVAPSLAAHLADAENAELFAAADFAGVFRPGGRVLRAGDPLVQTRLADTFAALRHRGGDDFYDGELAEQMVSYLRAAGSVLTVDDFAAFRPETVDPLAVDFADLTVHTSPPSTHGFILSRALRAIVALGLDDPLGGDLPALLRTFEGGNVLREHVLADPRLAEVDVEALVSAGLEDVSEGVTRAATSVPRGDTVGVAAADGDGFAVSLIQSVFYAFGSGLVDPATGVLFHNRGTSFSLDPMSPNVIAPHKRPVHTLMPVMTTHAGEVRHVLATMGGQGQPQILGQVLLRAVDGATADAAVGAPRAIVGTQVDGATVDSVTVERDLADVAMAALADAGVEPIVVPPHTDDMGHTNVVFIDQAGTMTAASDPRSDGAAAVVDYVRRGTP</sequence>
<dbReference type="PANTHER" id="PTHR43881">
    <property type="entry name" value="GAMMA-GLUTAMYLTRANSPEPTIDASE (AFU_ORTHOLOGUE AFUA_4G13580)"/>
    <property type="match status" value="1"/>
</dbReference>
<dbReference type="AlphaFoldDB" id="A0A7I7XCH6"/>
<organism evidence="1 2">
    <name type="scientific">Mycolicibacterium madagascariense</name>
    <dbReference type="NCBI Taxonomy" id="212765"/>
    <lineage>
        <taxon>Bacteria</taxon>
        <taxon>Bacillati</taxon>
        <taxon>Actinomycetota</taxon>
        <taxon>Actinomycetes</taxon>
        <taxon>Mycobacteriales</taxon>
        <taxon>Mycobacteriaceae</taxon>
        <taxon>Mycolicibacterium</taxon>
    </lineage>
</organism>
<protein>
    <submittedName>
        <fullName evidence="1">Gamma-glutamyltranspeptidase</fullName>
    </submittedName>
</protein>
<dbReference type="Proteomes" id="UP000466517">
    <property type="component" value="Chromosome"/>
</dbReference>
<dbReference type="Pfam" id="PF01019">
    <property type="entry name" value="G_glu_transpept"/>
    <property type="match status" value="1"/>
</dbReference>
<reference evidence="1 2" key="1">
    <citation type="journal article" date="2019" name="Emerg. Microbes Infect.">
        <title>Comprehensive subspecies identification of 175 nontuberculous mycobacteria species based on 7547 genomic profiles.</title>
        <authorList>
            <person name="Matsumoto Y."/>
            <person name="Kinjo T."/>
            <person name="Motooka D."/>
            <person name="Nabeya D."/>
            <person name="Jung N."/>
            <person name="Uechi K."/>
            <person name="Horii T."/>
            <person name="Iida T."/>
            <person name="Fujita J."/>
            <person name="Nakamura S."/>
        </authorList>
    </citation>
    <scope>NUCLEOTIDE SEQUENCE [LARGE SCALE GENOMIC DNA]</scope>
    <source>
        <strain evidence="1 2">JCM 13574</strain>
    </source>
</reference>
<dbReference type="EMBL" id="AP022610">
    <property type="protein sequence ID" value="BBZ27035.1"/>
    <property type="molecule type" value="Genomic_DNA"/>
</dbReference>
<accession>A0A7I7XCH6</accession>
<name>A0A7I7XCH6_9MYCO</name>
<proteinExistence type="predicted"/>
<gene>
    <name evidence="1" type="primary">ggt</name>
    <name evidence="1" type="ORF">MMAD_13300</name>
</gene>
<dbReference type="InterPro" id="IPR052896">
    <property type="entry name" value="GGT-like_enzyme"/>
</dbReference>
<dbReference type="SUPFAM" id="SSF56235">
    <property type="entry name" value="N-terminal nucleophile aminohydrolases (Ntn hydrolases)"/>
    <property type="match status" value="1"/>
</dbReference>
<dbReference type="PRINTS" id="PR01210">
    <property type="entry name" value="GGTRANSPTASE"/>
</dbReference>
<keyword evidence="2" id="KW-1185">Reference proteome</keyword>
<dbReference type="RefSeq" id="WP_163734207.1">
    <property type="nucleotide sequence ID" value="NZ_AP022610.1"/>
</dbReference>
<dbReference type="KEGG" id="mmag:MMAD_13300"/>
<evidence type="ECO:0000313" key="1">
    <source>
        <dbReference type="EMBL" id="BBZ27035.1"/>
    </source>
</evidence>
<dbReference type="InterPro" id="IPR029055">
    <property type="entry name" value="Ntn_hydrolases_N"/>
</dbReference>